<dbReference type="PANTHER" id="PTHR21310">
    <property type="entry name" value="AMINOGLYCOSIDE PHOSPHOTRANSFERASE-RELATED-RELATED"/>
    <property type="match status" value="1"/>
</dbReference>
<keyword evidence="2" id="KW-0808">Transferase</keyword>
<dbReference type="PANTHER" id="PTHR21310:SF42">
    <property type="entry name" value="BIFUNCTIONAL AAC_APH"/>
    <property type="match status" value="1"/>
</dbReference>
<dbReference type="Pfam" id="PF01636">
    <property type="entry name" value="APH"/>
    <property type="match status" value="1"/>
</dbReference>
<evidence type="ECO:0000259" key="1">
    <source>
        <dbReference type="Pfam" id="PF01636"/>
    </source>
</evidence>
<dbReference type="Gene3D" id="3.90.1200.10">
    <property type="match status" value="1"/>
</dbReference>
<protein>
    <submittedName>
        <fullName evidence="2">Aminoglycoside phosphotransferase family protein</fullName>
    </submittedName>
</protein>
<dbReference type="InterPro" id="IPR002575">
    <property type="entry name" value="Aminoglycoside_PTrfase"/>
</dbReference>
<dbReference type="RefSeq" id="WP_120731264.1">
    <property type="nucleotide sequence ID" value="NZ_RBAK01000013.1"/>
</dbReference>
<comment type="caution">
    <text evidence="2">The sequence shown here is derived from an EMBL/GenBank/DDBJ whole genome shotgun (WGS) entry which is preliminary data.</text>
</comment>
<dbReference type="EMBL" id="RBAK01000013">
    <property type="protein sequence ID" value="RKN40703.1"/>
    <property type="molecule type" value="Genomic_DNA"/>
</dbReference>
<organism evidence="2 3">
    <name type="scientific">Micromonospora endolithica</name>
    <dbReference type="NCBI Taxonomy" id="230091"/>
    <lineage>
        <taxon>Bacteria</taxon>
        <taxon>Bacillati</taxon>
        <taxon>Actinomycetota</taxon>
        <taxon>Actinomycetes</taxon>
        <taxon>Micromonosporales</taxon>
        <taxon>Micromonosporaceae</taxon>
        <taxon>Micromonospora</taxon>
    </lineage>
</organism>
<keyword evidence="3" id="KW-1185">Reference proteome</keyword>
<reference evidence="2 3" key="1">
    <citation type="journal article" date="2004" name="Syst. Appl. Microbiol.">
        <title>Cryptoendolithic actinomycetes from antarctic sandstone rock samples: Micromonospora endolithica sp. nov. and two isolates related to Micromonospora coerulea Jensen 1932.</title>
        <authorList>
            <person name="Hirsch P."/>
            <person name="Mevs U."/>
            <person name="Kroppenstedt R.M."/>
            <person name="Schumann P."/>
            <person name="Stackebrandt E."/>
        </authorList>
    </citation>
    <scope>NUCLEOTIDE SEQUENCE [LARGE SCALE GENOMIC DNA]</scope>
    <source>
        <strain evidence="2 3">JCM 12677</strain>
    </source>
</reference>
<dbReference type="OrthoDB" id="9797603at2"/>
<dbReference type="AlphaFoldDB" id="A0A3A9YXE1"/>
<dbReference type="Gene3D" id="3.30.200.20">
    <property type="entry name" value="Phosphorylase Kinase, domain 1"/>
    <property type="match status" value="1"/>
</dbReference>
<dbReference type="CDD" id="cd05155">
    <property type="entry name" value="APH_ChoK_like_1"/>
    <property type="match status" value="1"/>
</dbReference>
<accession>A0A3A9YXE1</accession>
<gene>
    <name evidence="2" type="ORF">D7223_26095</name>
</gene>
<name>A0A3A9YXE1_9ACTN</name>
<dbReference type="Proteomes" id="UP000281726">
    <property type="component" value="Unassembled WGS sequence"/>
</dbReference>
<dbReference type="SUPFAM" id="SSF56112">
    <property type="entry name" value="Protein kinase-like (PK-like)"/>
    <property type="match status" value="1"/>
</dbReference>
<evidence type="ECO:0000313" key="3">
    <source>
        <dbReference type="Proteomes" id="UP000281726"/>
    </source>
</evidence>
<proteinExistence type="predicted"/>
<evidence type="ECO:0000313" key="2">
    <source>
        <dbReference type="EMBL" id="RKN40703.1"/>
    </source>
</evidence>
<dbReference type="InterPro" id="IPR051678">
    <property type="entry name" value="AGP_Transferase"/>
</dbReference>
<feature type="domain" description="Aminoglycoside phosphotransferase" evidence="1">
    <location>
        <begin position="30"/>
        <end position="255"/>
    </location>
</feature>
<dbReference type="GO" id="GO:0016740">
    <property type="term" value="F:transferase activity"/>
    <property type="evidence" value="ECO:0007669"/>
    <property type="project" value="UniProtKB-KW"/>
</dbReference>
<dbReference type="InterPro" id="IPR011009">
    <property type="entry name" value="Kinase-like_dom_sf"/>
</dbReference>
<sequence length="294" mass="31391">MEIDVALVRRLVARQFPRWAHLPVRPVAYGGWDNRTFHLGADLTVRLPSAAGYALQVGKEQRWLPFLASRLPLPVPVPVAAGAPDEDYPWPWSVRRWIDGDTAAVGRVGDTTAFAVALAGFLTALRDVEATDGPGAGPHSAGRGGPLTSYEEDTRRAVDALGDRIPSDAVLAIWEAALAARWTGPPVWFHGDVAPGNLLVRDGRLAAVIDFGCCGVGDPACDTVIAWTFLAGSARAAFRRTLGVDDATWARGRGWALWKSLITYDDPAPVTRALARRTLDALLDEGAAGRAGSA</sequence>